<dbReference type="Pfam" id="PF00596">
    <property type="entry name" value="Aldolase_II"/>
    <property type="match status" value="1"/>
</dbReference>
<dbReference type="SMART" id="SM01007">
    <property type="entry name" value="Aldolase_II"/>
    <property type="match status" value="1"/>
</dbReference>
<dbReference type="GeneID" id="19977619"/>
<dbReference type="RefSeq" id="XP_008713173.1">
    <property type="nucleotide sequence ID" value="XM_008714951.1"/>
</dbReference>
<dbReference type="HOGENOM" id="CLU_006033_1_2_1"/>
<evidence type="ECO:0000313" key="2">
    <source>
        <dbReference type="EMBL" id="ETN44610.1"/>
    </source>
</evidence>
<dbReference type="STRING" id="1220924.W2S7J8"/>
<dbReference type="VEuPathDB" id="FungiDB:HMPREF1541_10280"/>
<dbReference type="OrthoDB" id="3238794at2759"/>
<dbReference type="NCBIfam" id="NF004855">
    <property type="entry name" value="PRK06208.1"/>
    <property type="match status" value="1"/>
</dbReference>
<accession>W2S7J8</accession>
<feature type="domain" description="Class II aldolase/adducin N-terminal" evidence="1">
    <location>
        <begin position="16"/>
        <end position="198"/>
    </location>
</feature>
<organism evidence="2 3">
    <name type="scientific">Cyphellophora europaea (strain CBS 101466)</name>
    <name type="common">Phialophora europaea</name>
    <dbReference type="NCBI Taxonomy" id="1220924"/>
    <lineage>
        <taxon>Eukaryota</taxon>
        <taxon>Fungi</taxon>
        <taxon>Dikarya</taxon>
        <taxon>Ascomycota</taxon>
        <taxon>Pezizomycotina</taxon>
        <taxon>Eurotiomycetes</taxon>
        <taxon>Chaetothyriomycetidae</taxon>
        <taxon>Chaetothyriales</taxon>
        <taxon>Cyphellophoraceae</taxon>
        <taxon>Cyphellophora</taxon>
    </lineage>
</organism>
<gene>
    <name evidence="2" type="ORF">HMPREF1541_10280</name>
</gene>
<dbReference type="InterPro" id="IPR051017">
    <property type="entry name" value="Aldolase-II_Adducin_sf"/>
</dbReference>
<dbReference type="EMBL" id="KB822714">
    <property type="protein sequence ID" value="ETN44610.1"/>
    <property type="molecule type" value="Genomic_DNA"/>
</dbReference>
<dbReference type="PANTHER" id="PTHR10672">
    <property type="entry name" value="ADDUCIN"/>
    <property type="match status" value="1"/>
</dbReference>
<dbReference type="InParanoid" id="W2S7J8"/>
<dbReference type="PANTHER" id="PTHR10672:SF40">
    <property type="entry name" value="CLASS II ALDOLASE_ADDUCIN DOMAIN PROTEIN (AFU_ORTHOLOGUE AFUA_3G09800)"/>
    <property type="match status" value="1"/>
</dbReference>
<dbReference type="GO" id="GO:0005856">
    <property type="term" value="C:cytoskeleton"/>
    <property type="evidence" value="ECO:0007669"/>
    <property type="project" value="TreeGrafter"/>
</dbReference>
<sequence length="252" mass="28006">MPTFSDKYAERRWAQEQTVAIFRVFSRHGFADGFNGHVSLRDPVEPATFWINPYAKHFGKMCISDLVRVDENGTFIEGSKSAINIAGFVIHANIHRARPDINVICHAHSPYGRAWSCFGKPIEMLTQDACYFYDDLSVYTGLGSVILASNEGKALAAALGPKHKHLIMQNHGLITCGSNPAEAGAYFICLERACQTQLLAESAAANGCQKKLVSDEEAAFTKSWLGTPEVMYKWFQPEYEMILEETGGSFLR</sequence>
<dbReference type="eggNOG" id="KOG3699">
    <property type="taxonomic scope" value="Eukaryota"/>
</dbReference>
<dbReference type="Gene3D" id="3.40.225.10">
    <property type="entry name" value="Class II aldolase/adducin N-terminal domain"/>
    <property type="match status" value="1"/>
</dbReference>
<reference evidence="2 3" key="1">
    <citation type="submission" date="2013-03" db="EMBL/GenBank/DDBJ databases">
        <title>The Genome Sequence of Phialophora europaea CBS 101466.</title>
        <authorList>
            <consortium name="The Broad Institute Genomics Platform"/>
            <person name="Cuomo C."/>
            <person name="de Hoog S."/>
            <person name="Gorbushina A."/>
            <person name="Walker B."/>
            <person name="Young S.K."/>
            <person name="Zeng Q."/>
            <person name="Gargeya S."/>
            <person name="Fitzgerald M."/>
            <person name="Haas B."/>
            <person name="Abouelleil A."/>
            <person name="Allen A.W."/>
            <person name="Alvarado L."/>
            <person name="Arachchi H.M."/>
            <person name="Berlin A.M."/>
            <person name="Chapman S.B."/>
            <person name="Gainer-Dewar J."/>
            <person name="Goldberg J."/>
            <person name="Griggs A."/>
            <person name="Gujja S."/>
            <person name="Hansen M."/>
            <person name="Howarth C."/>
            <person name="Imamovic A."/>
            <person name="Ireland A."/>
            <person name="Larimer J."/>
            <person name="McCowan C."/>
            <person name="Murphy C."/>
            <person name="Pearson M."/>
            <person name="Poon T.W."/>
            <person name="Priest M."/>
            <person name="Roberts A."/>
            <person name="Saif S."/>
            <person name="Shea T."/>
            <person name="Sisk P."/>
            <person name="Sykes S."/>
            <person name="Wortman J."/>
            <person name="Nusbaum C."/>
            <person name="Birren B."/>
        </authorList>
    </citation>
    <scope>NUCLEOTIDE SEQUENCE [LARGE SCALE GENOMIC DNA]</scope>
    <source>
        <strain evidence="2 3">CBS 101466</strain>
    </source>
</reference>
<keyword evidence="3" id="KW-1185">Reference proteome</keyword>
<dbReference type="AlphaFoldDB" id="W2S7J8"/>
<evidence type="ECO:0000259" key="1">
    <source>
        <dbReference type="SMART" id="SM01007"/>
    </source>
</evidence>
<dbReference type="Proteomes" id="UP000030752">
    <property type="component" value="Unassembled WGS sequence"/>
</dbReference>
<evidence type="ECO:0000313" key="3">
    <source>
        <dbReference type="Proteomes" id="UP000030752"/>
    </source>
</evidence>
<proteinExistence type="predicted"/>
<dbReference type="InterPro" id="IPR036409">
    <property type="entry name" value="Aldolase_II/adducin_N_sf"/>
</dbReference>
<protein>
    <recommendedName>
        <fullName evidence="1">Class II aldolase/adducin N-terminal domain-containing protein</fullName>
    </recommendedName>
</protein>
<dbReference type="SUPFAM" id="SSF53639">
    <property type="entry name" value="AraD/HMP-PK domain-like"/>
    <property type="match status" value="1"/>
</dbReference>
<dbReference type="InterPro" id="IPR001303">
    <property type="entry name" value="Aldolase_II/adducin_N"/>
</dbReference>
<dbReference type="FunFam" id="3.40.225.10:FF:000009">
    <property type="entry name" value="Class II aldolase/adducin N-terminal"/>
    <property type="match status" value="1"/>
</dbReference>
<dbReference type="GO" id="GO:0051015">
    <property type="term" value="F:actin filament binding"/>
    <property type="evidence" value="ECO:0007669"/>
    <property type="project" value="TreeGrafter"/>
</dbReference>
<name>W2S7J8_CYPE1</name>